<dbReference type="AlphaFoldDB" id="A0A4S4LV88"/>
<keyword evidence="1" id="KW-0175">Coiled coil</keyword>
<gene>
    <name evidence="4" type="ORF">EW146_g4571</name>
</gene>
<evidence type="ECO:0000256" key="3">
    <source>
        <dbReference type="SAM" id="Phobius"/>
    </source>
</evidence>
<comment type="caution">
    <text evidence="4">The sequence shown here is derived from an EMBL/GenBank/DDBJ whole genome shotgun (WGS) entry which is preliminary data.</text>
</comment>
<feature type="transmembrane region" description="Helical" evidence="3">
    <location>
        <begin position="60"/>
        <end position="83"/>
    </location>
</feature>
<feature type="coiled-coil region" evidence="1">
    <location>
        <begin position="346"/>
        <end position="422"/>
    </location>
</feature>
<accession>A0A4S4LV88</accession>
<dbReference type="Proteomes" id="UP000310158">
    <property type="component" value="Unassembled WGS sequence"/>
</dbReference>
<proteinExistence type="predicted"/>
<feature type="region of interest" description="Disordered" evidence="2">
    <location>
        <begin position="533"/>
        <end position="554"/>
    </location>
</feature>
<evidence type="ECO:0000313" key="4">
    <source>
        <dbReference type="EMBL" id="THH15997.1"/>
    </source>
</evidence>
<evidence type="ECO:0000256" key="2">
    <source>
        <dbReference type="SAM" id="MobiDB-lite"/>
    </source>
</evidence>
<feature type="transmembrane region" description="Helical" evidence="3">
    <location>
        <begin position="6"/>
        <end position="26"/>
    </location>
</feature>
<dbReference type="OrthoDB" id="3254768at2759"/>
<name>A0A4S4LV88_9AGAM</name>
<sequence>MAPLVNFLSVLCALAICVYITVGRILPTVINQFVSWLLTLKILTLKKLAYRFFSIFYPNYAGWLLGITVLLVLPEFLEWLGVLGRAQRRNADRHQLHQYEISQDASISTAAEGAEPEANPNWLEEKLAEVTSKAETSEKQCKLLESRLIHEQHKCASANGHIKQLLRQQSDVSILGQDPSQRKTRIQYIREALLSLSFLHRFSQVLTKNLAEATRSITHLTAEIKVKTGECTSLRLDNSILSLKIEHQTKKIGSCREQLDGPLSETHGAAHPVYSVSVLWRYSRYLVGQIARHSQDLLLVKADLAVARTKYNNLKSRYDALFVDCEQSCNKVAKLGVQLRNQTEELTELRSVHATLKLANEKATEETSQTGSQLKETVMKYDALQSDHAELMCRYDILETRAQKAEKRCQELEDESVEQQRASGLTIALLAHHVEQERLRMEENKMRGLRPVHEMMLDLRLRLATADEYVRKMVHEPEPTKHAWFNTPLPTRGALPSPPDSAHPSPLRLACENIRDLVTDPFTFGKPPMKRPPVIKVALPQSPAASPKFVTSPQ</sequence>
<protein>
    <submittedName>
        <fullName evidence="4">Uncharacterized protein</fullName>
    </submittedName>
</protein>
<feature type="region of interest" description="Disordered" evidence="2">
    <location>
        <begin position="484"/>
        <end position="505"/>
    </location>
</feature>
<dbReference type="EMBL" id="SGPL01000180">
    <property type="protein sequence ID" value="THH15997.1"/>
    <property type="molecule type" value="Genomic_DNA"/>
</dbReference>
<evidence type="ECO:0000256" key="1">
    <source>
        <dbReference type="SAM" id="Coils"/>
    </source>
</evidence>
<keyword evidence="3" id="KW-0812">Transmembrane</keyword>
<keyword evidence="3" id="KW-1133">Transmembrane helix</keyword>
<evidence type="ECO:0000313" key="5">
    <source>
        <dbReference type="Proteomes" id="UP000310158"/>
    </source>
</evidence>
<reference evidence="4 5" key="1">
    <citation type="submission" date="2019-02" db="EMBL/GenBank/DDBJ databases">
        <title>Genome sequencing of the rare red list fungi Bondarzewia mesenterica.</title>
        <authorList>
            <person name="Buettner E."/>
            <person name="Kellner H."/>
        </authorList>
    </citation>
    <scope>NUCLEOTIDE SEQUENCE [LARGE SCALE GENOMIC DNA]</scope>
    <source>
        <strain evidence="4 5">DSM 108281</strain>
    </source>
</reference>
<keyword evidence="3" id="KW-0472">Membrane</keyword>
<organism evidence="4 5">
    <name type="scientific">Bondarzewia mesenterica</name>
    <dbReference type="NCBI Taxonomy" id="1095465"/>
    <lineage>
        <taxon>Eukaryota</taxon>
        <taxon>Fungi</taxon>
        <taxon>Dikarya</taxon>
        <taxon>Basidiomycota</taxon>
        <taxon>Agaricomycotina</taxon>
        <taxon>Agaricomycetes</taxon>
        <taxon>Russulales</taxon>
        <taxon>Bondarzewiaceae</taxon>
        <taxon>Bondarzewia</taxon>
    </lineage>
</organism>
<keyword evidence="5" id="KW-1185">Reference proteome</keyword>